<accession>A0A1B1K295</accession>
<dbReference type="EC" id="2.4.-.-" evidence="9"/>
<evidence type="ECO:0000256" key="4">
    <source>
        <dbReference type="ARBA" id="ARBA00022692"/>
    </source>
</evidence>
<dbReference type="PANTHER" id="PTHR30576">
    <property type="entry name" value="COLANIC BIOSYNTHESIS UDP-GLUCOSE LIPID CARRIER TRANSFERASE"/>
    <property type="match status" value="1"/>
</dbReference>
<evidence type="ECO:0000256" key="5">
    <source>
        <dbReference type="ARBA" id="ARBA00022989"/>
    </source>
</evidence>
<evidence type="ECO:0000256" key="1">
    <source>
        <dbReference type="ARBA" id="ARBA00004141"/>
    </source>
</evidence>
<dbReference type="InterPro" id="IPR003362">
    <property type="entry name" value="Bact_transf"/>
</dbReference>
<dbReference type="GO" id="GO:0016780">
    <property type="term" value="F:phosphotransferase activity, for other substituted phosphate groups"/>
    <property type="evidence" value="ECO:0007669"/>
    <property type="project" value="TreeGrafter"/>
</dbReference>
<dbReference type="PANTHER" id="PTHR30576:SF10">
    <property type="entry name" value="SLL5057 PROTEIN"/>
    <property type="match status" value="1"/>
</dbReference>
<feature type="transmembrane region" description="Helical" evidence="7">
    <location>
        <begin position="332"/>
        <end position="354"/>
    </location>
</feature>
<dbReference type="Pfam" id="PF02397">
    <property type="entry name" value="Bac_transf"/>
    <property type="match status" value="1"/>
</dbReference>
<organism evidence="9 10">
    <name type="scientific">Rhodococcus opacus</name>
    <name type="common">Nocardia opaca</name>
    <dbReference type="NCBI Taxonomy" id="37919"/>
    <lineage>
        <taxon>Bacteria</taxon>
        <taxon>Bacillati</taxon>
        <taxon>Actinomycetota</taxon>
        <taxon>Actinomycetes</taxon>
        <taxon>Mycobacteriales</taxon>
        <taxon>Nocardiaceae</taxon>
        <taxon>Rhodococcus</taxon>
    </lineage>
</organism>
<feature type="transmembrane region" description="Helical" evidence="7">
    <location>
        <begin position="154"/>
        <end position="174"/>
    </location>
</feature>
<feature type="transmembrane region" description="Helical" evidence="7">
    <location>
        <begin position="89"/>
        <end position="111"/>
    </location>
</feature>
<dbReference type="PATRIC" id="fig|37919.13.peg.2076"/>
<keyword evidence="5 7" id="KW-1133">Transmembrane helix</keyword>
<dbReference type="Proteomes" id="UP000186108">
    <property type="component" value="Chromosome"/>
</dbReference>
<name>A0A1B1K295_RHOOP</name>
<dbReference type="Pfam" id="PF13727">
    <property type="entry name" value="CoA_binding_3"/>
    <property type="match status" value="1"/>
</dbReference>
<evidence type="ECO:0000256" key="6">
    <source>
        <dbReference type="ARBA" id="ARBA00023136"/>
    </source>
</evidence>
<feature type="transmembrane region" description="Helical" evidence="7">
    <location>
        <begin position="56"/>
        <end position="77"/>
    </location>
</feature>
<dbReference type="GO" id="GO:0016020">
    <property type="term" value="C:membrane"/>
    <property type="evidence" value="ECO:0007669"/>
    <property type="project" value="UniProtKB-SubCell"/>
</dbReference>
<keyword evidence="3 9" id="KW-0808">Transferase</keyword>
<feature type="domain" description="Bacterial sugar transferase" evidence="8">
    <location>
        <begin position="326"/>
        <end position="514"/>
    </location>
</feature>
<evidence type="ECO:0000313" key="9">
    <source>
        <dbReference type="EMBL" id="ANS26736.1"/>
    </source>
</evidence>
<keyword evidence="6 7" id="KW-0472">Membrane</keyword>
<gene>
    <name evidence="9" type="ORF">R1CP_10100</name>
</gene>
<feature type="transmembrane region" description="Helical" evidence="7">
    <location>
        <begin position="132"/>
        <end position="148"/>
    </location>
</feature>
<comment type="similarity">
    <text evidence="2">Belongs to the bacterial sugar transferase family.</text>
</comment>
<keyword evidence="4 7" id="KW-0812">Transmembrane</keyword>
<protein>
    <submittedName>
        <fullName evidence="9">Glycosyltransferase</fullName>
        <ecNumber evidence="9">2.4.-.-</ecNumber>
    </submittedName>
</protein>
<keyword evidence="9" id="KW-0328">Glycosyltransferase</keyword>
<evidence type="ECO:0000256" key="3">
    <source>
        <dbReference type="ARBA" id="ARBA00022679"/>
    </source>
</evidence>
<evidence type="ECO:0000313" key="10">
    <source>
        <dbReference type="Proteomes" id="UP000186108"/>
    </source>
</evidence>
<dbReference type="GO" id="GO:0016757">
    <property type="term" value="F:glycosyltransferase activity"/>
    <property type="evidence" value="ECO:0007669"/>
    <property type="project" value="UniProtKB-KW"/>
</dbReference>
<comment type="subcellular location">
    <subcellularLocation>
        <location evidence="1">Membrane</location>
        <topology evidence="1">Multi-pass membrane protein</topology>
    </subcellularLocation>
</comment>
<proteinExistence type="inferred from homology"/>
<evidence type="ECO:0000256" key="2">
    <source>
        <dbReference type="ARBA" id="ARBA00006464"/>
    </source>
</evidence>
<dbReference type="EMBL" id="CP009111">
    <property type="protein sequence ID" value="ANS26736.1"/>
    <property type="molecule type" value="Genomic_DNA"/>
</dbReference>
<reference evidence="9 10" key="1">
    <citation type="submission" date="2014-07" db="EMBL/GenBank/DDBJ databases">
        <authorList>
            <person name="Zhang J.E."/>
            <person name="Yang H."/>
            <person name="Guo J."/>
            <person name="Deng Z."/>
            <person name="Luo H."/>
            <person name="Luo M."/>
            <person name="Zhao B."/>
        </authorList>
    </citation>
    <scope>NUCLEOTIDE SEQUENCE [LARGE SCALE GENOMIC DNA]</scope>
    <source>
        <strain evidence="9 10">1CP</strain>
    </source>
</reference>
<dbReference type="AlphaFoldDB" id="A0A1B1K295"/>
<dbReference type="NCBIfam" id="TIGR03025">
    <property type="entry name" value="EPS_sugtrans"/>
    <property type="match status" value="1"/>
</dbReference>
<sequence length="520" mass="56431">MCECGSDVEALSVSERTQLLIRSECARVRTGAGVPTIPGRAVPEPPPRRPDWERSYFRAAFCSDLLCVLAADLFVTVAYRHLSLGSLGAWQGGLAVAVAVLVLSMLSLALAHAWDPRVLGSGAEEVHRVGRAYVWAIAVMAVAGYALGTSNGHSWVFGALPLAAALSVLGRYVLRLELRRRRRSGGNLRSVLVAGDVAEVLELIKRTPDISQAGWRVDAVCLADVSPGEELPLAIEGIPVIGTEKDIVGIARLHSFQAIAVLPSSGWTPTRTERLSWELEGTGTDLLIAPVLMDVVGPRLHIAPVAGVPLMQLSAPTYSGPAWVIKNVLDRIFALVLVVGIAPVLLMIACAIRASSRGPALFKQTRVGRDGALFTMYKFRSMVVGAEGRIRELAAFDEGAGVMFKIHDDPRVTRVGKFIRRYSLDELPQLFNVVTGSMSLVGPRPPLECEVARYGDDGARRRLFVKPGLTGLWQVSGRSNLSWEESVRADLHYVENWSPTLDLLILWKTTRAVLRPNGAY</sequence>
<evidence type="ECO:0000259" key="8">
    <source>
        <dbReference type="Pfam" id="PF02397"/>
    </source>
</evidence>
<evidence type="ECO:0000256" key="7">
    <source>
        <dbReference type="SAM" id="Phobius"/>
    </source>
</evidence>
<dbReference type="InterPro" id="IPR017475">
    <property type="entry name" value="EPS_sugar_tfrase"/>
</dbReference>